<dbReference type="PATRIC" id="fig|29343.3.peg.525"/>
<keyword evidence="2" id="KW-0479">Metal-binding</keyword>
<feature type="binding site" evidence="2">
    <location>
        <position position="175"/>
    </location>
    <ligand>
        <name>Fe cation</name>
        <dbReference type="ChEBI" id="CHEBI:24875"/>
        <label>1</label>
    </ligand>
</feature>
<dbReference type="STRING" id="29343.CCDG5_0500"/>
<feature type="binding site" evidence="2">
    <location>
        <position position="67"/>
    </location>
    <ligand>
        <name>Fe cation</name>
        <dbReference type="ChEBI" id="CHEBI:24875"/>
        <label>2</label>
    </ligand>
</feature>
<feature type="binding site" evidence="2">
    <location>
        <position position="39"/>
    </location>
    <ligand>
        <name>Fe cation</name>
        <dbReference type="ChEBI" id="CHEBI:24875"/>
        <label>1</label>
    </ligand>
</feature>
<dbReference type="InterPro" id="IPR005235">
    <property type="entry name" value="YmdB-like"/>
</dbReference>
<dbReference type="Pfam" id="PF13277">
    <property type="entry name" value="YmdB"/>
    <property type="match status" value="1"/>
</dbReference>
<evidence type="ECO:0000256" key="2">
    <source>
        <dbReference type="PIRSR" id="PIRSR004789-51"/>
    </source>
</evidence>
<dbReference type="HOGENOM" id="CLU_068238_0_0_9"/>
<dbReference type="PIRSF" id="PIRSF004789">
    <property type="entry name" value="DR1281"/>
    <property type="match status" value="1"/>
</dbReference>
<sequence>MNIMAIGDVVGTSGCEILRKRLSSLKKLYKIDLCIVNGENSANGNGITPESAEHIFASGADVITTGNHVFKRHEIQDYLEEKPYIIRPANYPSSVPGKGYCIVDMGKFRVCVVNLMGTVFMDALANPFEVMDDILSKVQDAFIIVDFHAEATSEKKAMGFYLDGKVSAIFGTHTHVQTADEQILPNGTGYITDIGMTGPSLSVLGVDPKLVIRRFVTKMPVRFQNATGPASMCGIILCIDDKNGRTISIEKICVE</sequence>
<feature type="binding site" evidence="2">
    <location>
        <position position="40"/>
    </location>
    <ligand>
        <name>Fe cation</name>
        <dbReference type="ChEBI" id="CHEBI:24875"/>
        <label>1</label>
    </ligand>
</feature>
<feature type="binding site" evidence="2">
    <location>
        <position position="148"/>
    </location>
    <ligand>
        <name>Fe cation</name>
        <dbReference type="ChEBI" id="CHEBI:24875"/>
        <label>2</label>
    </ligand>
</feature>
<evidence type="ECO:0000313" key="4">
    <source>
        <dbReference type="Proteomes" id="UP000032431"/>
    </source>
</evidence>
<protein>
    <recommendedName>
        <fullName evidence="5">Metallophosphoesterase</fullName>
    </recommendedName>
</protein>
<dbReference type="Gene3D" id="3.60.21.10">
    <property type="match status" value="1"/>
</dbReference>
<accession>A0A078KME3</accession>
<feature type="active site" description="Proton donor" evidence="1">
    <location>
        <position position="68"/>
    </location>
</feature>
<proteinExistence type="predicted"/>
<dbReference type="Proteomes" id="UP000032431">
    <property type="component" value="Chromosome I"/>
</dbReference>
<dbReference type="PANTHER" id="PTHR36303:SF1">
    <property type="entry name" value="2',3'-CYCLIC-NUCLEOTIDE 2'-PHOSPHODIESTERASE"/>
    <property type="match status" value="1"/>
</dbReference>
<dbReference type="GO" id="GO:0046872">
    <property type="term" value="F:metal ion binding"/>
    <property type="evidence" value="ECO:0007669"/>
    <property type="project" value="UniProtKB-KW"/>
</dbReference>
<dbReference type="EMBL" id="LM995447">
    <property type="protein sequence ID" value="CDZ23638.1"/>
    <property type="molecule type" value="Genomic_DNA"/>
</dbReference>
<evidence type="ECO:0008006" key="5">
    <source>
        <dbReference type="Google" id="ProtNLM"/>
    </source>
</evidence>
<feature type="binding site" evidence="2">
    <location>
        <position position="39"/>
    </location>
    <ligand>
        <name>Fe cation</name>
        <dbReference type="ChEBI" id="CHEBI:24875"/>
        <label>2</label>
    </ligand>
</feature>
<gene>
    <name evidence="3" type="primary">ymdB</name>
    <name evidence="3" type="ORF">CCDG5_0500</name>
</gene>
<dbReference type="GO" id="GO:0004113">
    <property type="term" value="F:2',3'-cyclic-nucleotide 3'-phosphodiesterase activity"/>
    <property type="evidence" value="ECO:0007669"/>
    <property type="project" value="TreeGrafter"/>
</dbReference>
<feature type="binding site" evidence="2">
    <location>
        <position position="8"/>
    </location>
    <ligand>
        <name>Fe cation</name>
        <dbReference type="ChEBI" id="CHEBI:24875"/>
        <label>1</label>
    </ligand>
</feature>
<dbReference type="NCBIfam" id="TIGR00282">
    <property type="entry name" value="TIGR00282 family metallophosphoesterase"/>
    <property type="match status" value="1"/>
</dbReference>
<dbReference type="PANTHER" id="PTHR36303">
    <property type="entry name" value="2',3'-CYCLIC-NUCLEOTIDE 2'-PHOSPHODIESTERASE"/>
    <property type="match status" value="1"/>
</dbReference>
<keyword evidence="4" id="KW-1185">Reference proteome</keyword>
<dbReference type="OrthoDB" id="9801109at2"/>
<feature type="binding site" evidence="2">
    <location>
        <position position="173"/>
    </location>
    <ligand>
        <name>Fe cation</name>
        <dbReference type="ChEBI" id="CHEBI:24875"/>
        <label>2</label>
    </ligand>
</feature>
<evidence type="ECO:0000256" key="1">
    <source>
        <dbReference type="PIRSR" id="PIRSR004789-50"/>
    </source>
</evidence>
<dbReference type="KEGG" id="ccel:CCDG5_0500"/>
<dbReference type="InterPro" id="IPR029052">
    <property type="entry name" value="Metallo-depent_PP-like"/>
</dbReference>
<evidence type="ECO:0000313" key="3">
    <source>
        <dbReference type="EMBL" id="CDZ23638.1"/>
    </source>
</evidence>
<reference evidence="4" key="1">
    <citation type="submission" date="2014-07" db="EMBL/GenBank/DDBJ databases">
        <authorList>
            <person name="Wibberg D."/>
        </authorList>
    </citation>
    <scope>NUCLEOTIDE SEQUENCE [LARGE SCALE GENOMIC DNA]</scope>
    <source>
        <strain evidence="4">DG5</strain>
    </source>
</reference>
<organism evidence="3 4">
    <name type="scientific">[Clostridium] cellulosi</name>
    <dbReference type="NCBI Taxonomy" id="29343"/>
    <lineage>
        <taxon>Bacteria</taxon>
        <taxon>Bacillati</taxon>
        <taxon>Bacillota</taxon>
        <taxon>Clostridia</taxon>
        <taxon>Eubacteriales</taxon>
        <taxon>Oscillospiraceae</taxon>
        <taxon>Oscillospiraceae incertae sedis</taxon>
    </lineage>
</organism>
<dbReference type="SUPFAM" id="SSF56300">
    <property type="entry name" value="Metallo-dependent phosphatases"/>
    <property type="match status" value="1"/>
</dbReference>
<dbReference type="AlphaFoldDB" id="A0A078KME3"/>
<name>A0A078KME3_9FIRM</name>
<dbReference type="CDD" id="cd07382">
    <property type="entry name" value="MPP_DR1281"/>
    <property type="match status" value="1"/>
</dbReference>